<dbReference type="AlphaFoldDB" id="A0A2T1E496"/>
<sequence>MEETLKILLVARDIESRLMVRRALNAAGITAEVLDAESCAAAIALLQQQALDGVLLDHRLPDGDGLSLVRQVKQIGINVPLIVLGEEEEEEEIAVELMKAGATDYLPKRKLAPGALMHSLSNAIRLHRAEQQTAEATQRMHESEERYRLVLEGSHDGIWDWDLYRNEVFCNDRLLEIVGIARESMGTAYEAFYQLIHPDDQERVLTAITAHLKLGTPFDVEFRLRHASGDYRYCASRGKAQRGDQNMLLRMAGIVTDITARKQAEEEVVKLNRDLERRVTELQTLFDVIPIGIAIANDPECRTIHVNPTYAEMLGLAPDANASFLAPTGEQPTHTLLQNGQVIAADALPMQMAAAMGEPIHNAEVDILREDGRVINVIGHTTPLFDEQNRPRGCVGAFWDVTALKRAEAMQRFLAEASSVLATSLDYQTILHNIAQLAVPALADCCFFDVLSSRNTFQLLIWKHVDPAKQGWLERARCHTPRPEQRHHPVVQSLTTGQTVLVPEVTEAWLEAIAVNPEHLQFLHALDIGSLMTIPLIVQDRKLGALTLCLSRNSGRSYTTTDQQMALALAQRAVLAIDNAQLYRSTQEAEQNLRQALVILGQHQQQLRTLQQLTDLLNQCLTNLPELLQVMVNAICDAIPNAEFGLIVLQNPYTGMLELTAATGAGVDRFQLEEDFAPGEGLLGEIFLTGGSRLIQEAEGRNRERQDGPNALETRNRDEGERNPLELTPRLLPPSLCVVAIESARAGRLGVLAIGHWSHPAAFDDDNLQLLIAFGEQAAIALTNAQLINALEEREDRLEIQNRILGEQNQELEEQRQQIHFQNLRLQEAAKLKSQFMATMSHELRTPMNAVIGFSQLLLRQQLTPPQHDMIARILSNGRNLLALINDILDLSKIEAGRLSLALEAVNLNQLVIATAEELRSLVDQKQLSLEVQLQLTNPTVINDTTRLRQVLVNLLSNAIKFTTVGSVCVNVTDVEPDTIVIVVQDTGVGIAAEHLDYIFEAFYQLDQTLAKKFPGTGLGLAITDLIVRKMNGTITVESQLGVGSTFRVTIPRQVNGVGNSVE</sequence>
<dbReference type="OrthoDB" id="445851at2"/>
<dbReference type="CDD" id="cd00156">
    <property type="entry name" value="REC"/>
    <property type="match status" value="1"/>
</dbReference>
<dbReference type="Pfam" id="PF08447">
    <property type="entry name" value="PAS_3"/>
    <property type="match status" value="1"/>
</dbReference>
<evidence type="ECO:0000256" key="8">
    <source>
        <dbReference type="ARBA" id="ARBA00074306"/>
    </source>
</evidence>
<dbReference type="SMART" id="SM00091">
    <property type="entry name" value="PAS"/>
    <property type="match status" value="2"/>
</dbReference>
<comment type="caution">
    <text evidence="16">The sequence shown here is derived from an EMBL/GenBank/DDBJ whole genome shotgun (WGS) entry which is preliminary data.</text>
</comment>
<dbReference type="Proteomes" id="UP000239576">
    <property type="component" value="Unassembled WGS sequence"/>
</dbReference>
<reference evidence="16 17" key="2">
    <citation type="submission" date="2018-03" db="EMBL/GenBank/DDBJ databases">
        <title>The ancient ancestry and fast evolution of plastids.</title>
        <authorList>
            <person name="Moore K.R."/>
            <person name="Magnabosco C."/>
            <person name="Momper L."/>
            <person name="Gold D.A."/>
            <person name="Bosak T."/>
            <person name="Fournier G.P."/>
        </authorList>
    </citation>
    <scope>NUCLEOTIDE SEQUENCE [LARGE SCALE GENOMIC DNA]</scope>
    <source>
        <strain evidence="16 17">ULC18</strain>
    </source>
</reference>
<dbReference type="Gene3D" id="1.10.287.130">
    <property type="match status" value="1"/>
</dbReference>
<accession>A0A2T1E496</accession>
<dbReference type="SMART" id="SM00448">
    <property type="entry name" value="REC"/>
    <property type="match status" value="1"/>
</dbReference>
<dbReference type="InterPro" id="IPR005467">
    <property type="entry name" value="His_kinase_dom"/>
</dbReference>
<dbReference type="InterPro" id="IPR001610">
    <property type="entry name" value="PAC"/>
</dbReference>
<evidence type="ECO:0000256" key="11">
    <source>
        <dbReference type="SAM" id="MobiDB-lite"/>
    </source>
</evidence>
<dbReference type="SUPFAM" id="SSF55874">
    <property type="entry name" value="ATPase domain of HSP90 chaperone/DNA topoisomerase II/histidine kinase"/>
    <property type="match status" value="1"/>
</dbReference>
<evidence type="ECO:0000256" key="9">
    <source>
        <dbReference type="PROSITE-ProRule" id="PRU00169"/>
    </source>
</evidence>
<keyword evidence="4 9" id="KW-0597">Phosphoprotein</keyword>
<dbReference type="CDD" id="cd00130">
    <property type="entry name" value="PAS"/>
    <property type="match status" value="1"/>
</dbReference>
<evidence type="ECO:0000256" key="4">
    <source>
        <dbReference type="ARBA" id="ARBA00022553"/>
    </source>
</evidence>
<proteinExistence type="inferred from homology"/>
<dbReference type="PANTHER" id="PTHR43047">
    <property type="entry name" value="TWO-COMPONENT HISTIDINE PROTEIN KINASE"/>
    <property type="match status" value="1"/>
</dbReference>
<dbReference type="FunFam" id="3.30.565.10:FF:000010">
    <property type="entry name" value="Sensor histidine kinase RcsC"/>
    <property type="match status" value="1"/>
</dbReference>
<dbReference type="PROSITE" id="PS50109">
    <property type="entry name" value="HIS_KIN"/>
    <property type="match status" value="1"/>
</dbReference>
<evidence type="ECO:0000256" key="7">
    <source>
        <dbReference type="ARBA" id="ARBA00023012"/>
    </source>
</evidence>
<dbReference type="InterPro" id="IPR036097">
    <property type="entry name" value="HisK_dim/P_sf"/>
</dbReference>
<dbReference type="Gene3D" id="3.30.450.20">
    <property type="entry name" value="PAS domain"/>
    <property type="match status" value="2"/>
</dbReference>
<dbReference type="PROSITE" id="PS50110">
    <property type="entry name" value="RESPONSE_REGULATORY"/>
    <property type="match status" value="1"/>
</dbReference>
<dbReference type="InterPro" id="IPR011006">
    <property type="entry name" value="CheY-like_superfamily"/>
</dbReference>
<evidence type="ECO:0000259" key="14">
    <source>
        <dbReference type="PROSITE" id="PS50112"/>
    </source>
</evidence>
<evidence type="ECO:0000256" key="2">
    <source>
        <dbReference type="ARBA" id="ARBA00006402"/>
    </source>
</evidence>
<gene>
    <name evidence="16" type="ORF">C7B82_16360</name>
</gene>
<dbReference type="Pfam" id="PF00512">
    <property type="entry name" value="HisKA"/>
    <property type="match status" value="1"/>
</dbReference>
<evidence type="ECO:0000313" key="16">
    <source>
        <dbReference type="EMBL" id="PSB27531.1"/>
    </source>
</evidence>
<dbReference type="InterPro" id="IPR003661">
    <property type="entry name" value="HisK_dim/P_dom"/>
</dbReference>
<dbReference type="InterPro" id="IPR035965">
    <property type="entry name" value="PAS-like_dom_sf"/>
</dbReference>
<feature type="domain" description="Histidine kinase" evidence="12">
    <location>
        <begin position="839"/>
        <end position="1055"/>
    </location>
</feature>
<evidence type="ECO:0000259" key="12">
    <source>
        <dbReference type="PROSITE" id="PS50109"/>
    </source>
</evidence>
<feature type="domain" description="PAC" evidence="15">
    <location>
        <begin position="361"/>
        <end position="413"/>
    </location>
</feature>
<dbReference type="NCBIfam" id="TIGR00229">
    <property type="entry name" value="sensory_box"/>
    <property type="match status" value="2"/>
</dbReference>
<dbReference type="SUPFAM" id="SSF55781">
    <property type="entry name" value="GAF domain-like"/>
    <property type="match status" value="2"/>
</dbReference>
<reference evidence="17" key="1">
    <citation type="submission" date="2018-02" db="EMBL/GenBank/DDBJ databases">
        <authorList>
            <person name="Moore K."/>
            <person name="Momper L."/>
        </authorList>
    </citation>
    <scope>NUCLEOTIDE SEQUENCE [LARGE SCALE GENOMIC DNA]</scope>
    <source>
        <strain evidence="17">ULC18</strain>
    </source>
</reference>
<feature type="domain" description="PAS" evidence="14">
    <location>
        <begin position="143"/>
        <end position="215"/>
    </location>
</feature>
<name>A0A2T1E496_9CYAN</name>
<evidence type="ECO:0000256" key="1">
    <source>
        <dbReference type="ARBA" id="ARBA00000085"/>
    </source>
</evidence>
<dbReference type="Gene3D" id="3.40.50.2300">
    <property type="match status" value="1"/>
</dbReference>
<dbReference type="InterPro" id="IPR013655">
    <property type="entry name" value="PAS_fold_3"/>
</dbReference>
<dbReference type="RefSeq" id="WP_106257364.1">
    <property type="nucleotide sequence ID" value="NZ_CAWNSW010000106.1"/>
</dbReference>
<dbReference type="SMART" id="SM00065">
    <property type="entry name" value="GAF"/>
    <property type="match status" value="2"/>
</dbReference>
<dbReference type="InterPro" id="IPR036890">
    <property type="entry name" value="HATPase_C_sf"/>
</dbReference>
<dbReference type="PROSITE" id="PS50112">
    <property type="entry name" value="PAS"/>
    <property type="match status" value="1"/>
</dbReference>
<keyword evidence="6 16" id="KW-0418">Kinase</keyword>
<dbReference type="GO" id="GO:0009927">
    <property type="term" value="F:histidine phosphotransfer kinase activity"/>
    <property type="evidence" value="ECO:0007669"/>
    <property type="project" value="TreeGrafter"/>
</dbReference>
<dbReference type="InterPro" id="IPR004358">
    <property type="entry name" value="Sig_transdc_His_kin-like_C"/>
</dbReference>
<keyword evidence="17" id="KW-1185">Reference proteome</keyword>
<dbReference type="Pfam" id="PF01590">
    <property type="entry name" value="GAF"/>
    <property type="match status" value="1"/>
</dbReference>
<protein>
    <recommendedName>
        <fullName evidence="8">Circadian input-output histidine kinase CikA</fullName>
        <ecNumber evidence="3">2.7.13.3</ecNumber>
    </recommendedName>
</protein>
<feature type="coiled-coil region" evidence="10">
    <location>
        <begin position="788"/>
        <end position="832"/>
    </location>
</feature>
<dbReference type="PRINTS" id="PR00344">
    <property type="entry name" value="BCTRLSENSOR"/>
</dbReference>
<dbReference type="GO" id="GO:0000155">
    <property type="term" value="F:phosphorelay sensor kinase activity"/>
    <property type="evidence" value="ECO:0007669"/>
    <property type="project" value="InterPro"/>
</dbReference>
<feature type="compositionally biased region" description="Basic and acidic residues" evidence="11">
    <location>
        <begin position="698"/>
        <end position="707"/>
    </location>
</feature>
<dbReference type="InterPro" id="IPR003594">
    <property type="entry name" value="HATPase_dom"/>
</dbReference>
<dbReference type="Gene3D" id="3.30.565.10">
    <property type="entry name" value="Histidine kinase-like ATPase, C-terminal domain"/>
    <property type="match status" value="1"/>
</dbReference>
<dbReference type="EC" id="2.7.13.3" evidence="3"/>
<feature type="domain" description="PAC" evidence="15">
    <location>
        <begin position="218"/>
        <end position="270"/>
    </location>
</feature>
<dbReference type="EMBL" id="PVWK01000089">
    <property type="protein sequence ID" value="PSB27531.1"/>
    <property type="molecule type" value="Genomic_DNA"/>
</dbReference>
<dbReference type="InterPro" id="IPR000014">
    <property type="entry name" value="PAS"/>
</dbReference>
<dbReference type="SMART" id="SM00086">
    <property type="entry name" value="PAC"/>
    <property type="match status" value="2"/>
</dbReference>
<evidence type="ECO:0000256" key="10">
    <source>
        <dbReference type="SAM" id="Coils"/>
    </source>
</evidence>
<feature type="region of interest" description="Disordered" evidence="11">
    <location>
        <begin position="698"/>
        <end position="727"/>
    </location>
</feature>
<dbReference type="Gene3D" id="3.30.450.40">
    <property type="match status" value="2"/>
</dbReference>
<feature type="compositionally biased region" description="Basic and acidic residues" evidence="11">
    <location>
        <begin position="714"/>
        <end position="724"/>
    </location>
</feature>
<evidence type="ECO:0000313" key="17">
    <source>
        <dbReference type="Proteomes" id="UP000239576"/>
    </source>
</evidence>
<dbReference type="InterPro" id="IPR003018">
    <property type="entry name" value="GAF"/>
</dbReference>
<dbReference type="SUPFAM" id="SSF47384">
    <property type="entry name" value="Homodimeric domain of signal transducing histidine kinase"/>
    <property type="match status" value="1"/>
</dbReference>
<evidence type="ECO:0000259" key="13">
    <source>
        <dbReference type="PROSITE" id="PS50110"/>
    </source>
</evidence>
<dbReference type="Pfam" id="PF00072">
    <property type="entry name" value="Response_reg"/>
    <property type="match status" value="1"/>
</dbReference>
<dbReference type="InterPro" id="IPR001789">
    <property type="entry name" value="Sig_transdc_resp-reg_receiver"/>
</dbReference>
<comment type="similarity">
    <text evidence="2">In the N-terminal section; belongs to the phytochrome family.</text>
</comment>
<dbReference type="SUPFAM" id="SSF55785">
    <property type="entry name" value="PYP-like sensor domain (PAS domain)"/>
    <property type="match status" value="2"/>
</dbReference>
<dbReference type="InterPro" id="IPR000700">
    <property type="entry name" value="PAS-assoc_C"/>
</dbReference>
<evidence type="ECO:0000256" key="6">
    <source>
        <dbReference type="ARBA" id="ARBA00022777"/>
    </source>
</evidence>
<keyword evidence="7" id="KW-0902">Two-component regulatory system</keyword>
<dbReference type="Pfam" id="PF02518">
    <property type="entry name" value="HATPase_c"/>
    <property type="match status" value="1"/>
</dbReference>
<dbReference type="InterPro" id="IPR029016">
    <property type="entry name" value="GAF-like_dom_sf"/>
</dbReference>
<comment type="catalytic activity">
    <reaction evidence="1">
        <text>ATP + protein L-histidine = ADP + protein N-phospho-L-histidine.</text>
        <dbReference type="EC" id="2.7.13.3"/>
    </reaction>
</comment>
<organism evidence="16 17">
    <name type="scientific">Stenomitos frigidus ULC18</name>
    <dbReference type="NCBI Taxonomy" id="2107698"/>
    <lineage>
        <taxon>Bacteria</taxon>
        <taxon>Bacillati</taxon>
        <taxon>Cyanobacteriota</taxon>
        <taxon>Cyanophyceae</taxon>
        <taxon>Leptolyngbyales</taxon>
        <taxon>Leptolyngbyaceae</taxon>
        <taxon>Stenomitos</taxon>
    </lineage>
</organism>
<evidence type="ECO:0000256" key="3">
    <source>
        <dbReference type="ARBA" id="ARBA00012438"/>
    </source>
</evidence>
<feature type="domain" description="Response regulatory" evidence="13">
    <location>
        <begin position="6"/>
        <end position="123"/>
    </location>
</feature>
<dbReference type="SUPFAM" id="SSF52172">
    <property type="entry name" value="CheY-like"/>
    <property type="match status" value="1"/>
</dbReference>
<evidence type="ECO:0000256" key="5">
    <source>
        <dbReference type="ARBA" id="ARBA00022679"/>
    </source>
</evidence>
<dbReference type="PROSITE" id="PS50113">
    <property type="entry name" value="PAC"/>
    <property type="match status" value="2"/>
</dbReference>
<dbReference type="Pfam" id="PF13185">
    <property type="entry name" value="GAF_2"/>
    <property type="match status" value="1"/>
</dbReference>
<feature type="modified residue" description="4-aspartylphosphate" evidence="9">
    <location>
        <position position="57"/>
    </location>
</feature>
<evidence type="ECO:0000259" key="15">
    <source>
        <dbReference type="PROSITE" id="PS50113"/>
    </source>
</evidence>
<keyword evidence="5" id="KW-0808">Transferase</keyword>
<dbReference type="CDD" id="cd16922">
    <property type="entry name" value="HATPase_EvgS-ArcB-TorS-like"/>
    <property type="match status" value="1"/>
</dbReference>
<dbReference type="Pfam" id="PF13188">
    <property type="entry name" value="PAS_8"/>
    <property type="match status" value="1"/>
</dbReference>
<dbReference type="SMART" id="SM00387">
    <property type="entry name" value="HATPase_c"/>
    <property type="match status" value="1"/>
</dbReference>
<dbReference type="CDD" id="cd00082">
    <property type="entry name" value="HisKA"/>
    <property type="match status" value="1"/>
</dbReference>
<dbReference type="SMART" id="SM00388">
    <property type="entry name" value="HisKA"/>
    <property type="match status" value="1"/>
</dbReference>
<dbReference type="GO" id="GO:0005886">
    <property type="term" value="C:plasma membrane"/>
    <property type="evidence" value="ECO:0007669"/>
    <property type="project" value="TreeGrafter"/>
</dbReference>
<keyword evidence="10" id="KW-0175">Coiled coil</keyword>
<dbReference type="PANTHER" id="PTHR43047:SF72">
    <property type="entry name" value="OSMOSENSING HISTIDINE PROTEIN KINASE SLN1"/>
    <property type="match status" value="1"/>
</dbReference>